<feature type="region of interest" description="Disordered" evidence="5">
    <location>
        <begin position="140"/>
        <end position="159"/>
    </location>
</feature>
<keyword evidence="2" id="KW-0479">Metal-binding</keyword>
<organism evidence="7 8">
    <name type="scientific">Mycena belliarum</name>
    <dbReference type="NCBI Taxonomy" id="1033014"/>
    <lineage>
        <taxon>Eukaryota</taxon>
        <taxon>Fungi</taxon>
        <taxon>Dikarya</taxon>
        <taxon>Basidiomycota</taxon>
        <taxon>Agaricomycotina</taxon>
        <taxon>Agaricomycetes</taxon>
        <taxon>Agaricomycetidae</taxon>
        <taxon>Agaricales</taxon>
        <taxon>Marasmiineae</taxon>
        <taxon>Mycenaceae</taxon>
        <taxon>Mycena</taxon>
    </lineage>
</organism>
<dbReference type="SUPFAM" id="SSF88688">
    <property type="entry name" value="Families 57/38 glycoside transferase middle domain"/>
    <property type="match status" value="1"/>
</dbReference>
<evidence type="ECO:0000256" key="1">
    <source>
        <dbReference type="ARBA" id="ARBA00009792"/>
    </source>
</evidence>
<dbReference type="SMART" id="SM00872">
    <property type="entry name" value="Alpha-mann_mid"/>
    <property type="match status" value="1"/>
</dbReference>
<evidence type="ECO:0000313" key="7">
    <source>
        <dbReference type="EMBL" id="KAJ7092273.1"/>
    </source>
</evidence>
<comment type="caution">
    <text evidence="7">The sequence shown here is derived from an EMBL/GenBank/DDBJ whole genome shotgun (WGS) entry which is preliminary data.</text>
</comment>
<dbReference type="Proteomes" id="UP001222325">
    <property type="component" value="Unassembled WGS sequence"/>
</dbReference>
<evidence type="ECO:0000313" key="8">
    <source>
        <dbReference type="Proteomes" id="UP001222325"/>
    </source>
</evidence>
<gene>
    <name evidence="7" type="ORF">B0H15DRAFT_972986</name>
</gene>
<dbReference type="InterPro" id="IPR028995">
    <property type="entry name" value="Glyco_hydro_57/38_cen_sf"/>
</dbReference>
<dbReference type="InterPro" id="IPR011682">
    <property type="entry name" value="Glyco_hydro_38_C"/>
</dbReference>
<name>A0AAD6U5Z0_9AGAR</name>
<dbReference type="InterPro" id="IPR011013">
    <property type="entry name" value="Gal_mutarotase_sf_dom"/>
</dbReference>
<evidence type="ECO:0000259" key="6">
    <source>
        <dbReference type="SMART" id="SM00872"/>
    </source>
</evidence>
<dbReference type="PANTHER" id="PTHR46017:SF1">
    <property type="entry name" value="ALPHA-MANNOSIDASE 2C1"/>
    <property type="match status" value="1"/>
</dbReference>
<dbReference type="EMBL" id="JARJCN010000018">
    <property type="protein sequence ID" value="KAJ7092273.1"/>
    <property type="molecule type" value="Genomic_DNA"/>
</dbReference>
<proteinExistence type="inferred from homology"/>
<dbReference type="PANTHER" id="PTHR46017">
    <property type="entry name" value="ALPHA-MANNOSIDASE 2C1"/>
    <property type="match status" value="1"/>
</dbReference>
<dbReference type="Pfam" id="PF01074">
    <property type="entry name" value="Glyco_hydro_38N"/>
    <property type="match status" value="1"/>
</dbReference>
<dbReference type="GO" id="GO:0009313">
    <property type="term" value="P:oligosaccharide catabolic process"/>
    <property type="evidence" value="ECO:0007669"/>
    <property type="project" value="TreeGrafter"/>
</dbReference>
<dbReference type="Gene3D" id="3.20.110.10">
    <property type="entry name" value="Glycoside hydrolase 38, N terminal domain"/>
    <property type="match status" value="1"/>
</dbReference>
<evidence type="ECO:0000256" key="3">
    <source>
        <dbReference type="ARBA" id="ARBA00022801"/>
    </source>
</evidence>
<dbReference type="InterPro" id="IPR000602">
    <property type="entry name" value="Glyco_hydro_38_N"/>
</dbReference>
<dbReference type="GO" id="GO:0000329">
    <property type="term" value="C:fungal-type vacuole membrane"/>
    <property type="evidence" value="ECO:0007669"/>
    <property type="project" value="TreeGrafter"/>
</dbReference>
<keyword evidence="8" id="KW-1185">Reference proteome</keyword>
<comment type="similarity">
    <text evidence="1">Belongs to the glycosyl hydrolase 38 family.</text>
</comment>
<sequence length="829" mass="90260">MASALVAADTITLITTSDSSWLQGRMRPLTYTPLVHIQAARPREFSRPPSSAPSSIELHPPGIAHNVRFDHHGRCMQESSASVGLGRSRGAAFDGTPLPTDLAQNPVAAPVKSRSFRHWYHHAPLHRLAKHVSASLLATAPPPTRRRSRGRALRQSMRPPTSLGTCAVRLLGAHRASVACSVMRDPEAPPSAARCPARAPDSPGRRADLVLRMRWGVLWLGTRVRARASVYTYRGFEREAGISTKEIGGSWVENDANTPSGEALVRQLLFGQHYFQQKFGLRCQTAWLPDSFGLTGSLPQLIRAAGMKNNINSVPHATLNWYCVGDVNRAVSNHKNLESSDTPLFVFGNGDGGGGPLPKMLENVYSSPDLLGRMRAVTNTHRELPPVHMGRLVDEFFDCLSGSTGARASLPNRRGELYLEFFRGTYASPGSIEKGNGHSEILLRDVEHLATIASVERDVKYAYPRNKINECWEMVLSNPFHDVLPGSAIGMVYDDAEKLYAEVRKDGDDTLNDSFNIIFSGVAARLDPSARVAGVEQLVAYNTTPFARREVVRVPLPLAQAQAQLLGAQVAESGKQVFMVAHGPSGARAVGVETRPVTESWGSPSPVGALQVCWIRELLLEGACDGLVIFEDRPSSWDAWDVDHHLEKPTLLSFERVSVVVQGPLCAAVHAEVAYGAVSGLLVALSQLTGSICQSYYLVSLDAVPASNKADSRSLMRFDVKVDWHWQRHESLKFELPLNIHSETATYETQFGHLRVRLSSSTFMRARGSECGLEGGDDEAARPGTEGAYAIAMPVREESVRSELPGFGRSVDAGVSFPYSACARSACGA</sequence>
<dbReference type="AlphaFoldDB" id="A0AAD6U5Z0"/>
<dbReference type="Gene3D" id="1.20.1270.50">
    <property type="entry name" value="Glycoside hydrolase family 38, central domain"/>
    <property type="match status" value="1"/>
</dbReference>
<dbReference type="GO" id="GO:0006013">
    <property type="term" value="P:mannose metabolic process"/>
    <property type="evidence" value="ECO:0007669"/>
    <property type="project" value="InterPro"/>
</dbReference>
<evidence type="ECO:0000256" key="2">
    <source>
        <dbReference type="ARBA" id="ARBA00022723"/>
    </source>
</evidence>
<dbReference type="Pfam" id="PF07748">
    <property type="entry name" value="Glyco_hydro_38C"/>
    <property type="match status" value="1"/>
</dbReference>
<dbReference type="SUPFAM" id="SSF88713">
    <property type="entry name" value="Glycoside hydrolase/deacetylase"/>
    <property type="match status" value="1"/>
</dbReference>
<accession>A0AAD6U5Z0</accession>
<dbReference type="InterPro" id="IPR037094">
    <property type="entry name" value="Glyco_hydro_38_cen_sf"/>
</dbReference>
<reference evidence="7" key="1">
    <citation type="submission" date="2023-03" db="EMBL/GenBank/DDBJ databases">
        <title>Massive genome expansion in bonnet fungi (Mycena s.s.) driven by repeated elements and novel gene families across ecological guilds.</title>
        <authorList>
            <consortium name="Lawrence Berkeley National Laboratory"/>
            <person name="Harder C.B."/>
            <person name="Miyauchi S."/>
            <person name="Viragh M."/>
            <person name="Kuo A."/>
            <person name="Thoen E."/>
            <person name="Andreopoulos B."/>
            <person name="Lu D."/>
            <person name="Skrede I."/>
            <person name="Drula E."/>
            <person name="Henrissat B."/>
            <person name="Morin E."/>
            <person name="Kohler A."/>
            <person name="Barry K."/>
            <person name="LaButti K."/>
            <person name="Morin E."/>
            <person name="Salamov A."/>
            <person name="Lipzen A."/>
            <person name="Mereny Z."/>
            <person name="Hegedus B."/>
            <person name="Baldrian P."/>
            <person name="Stursova M."/>
            <person name="Weitz H."/>
            <person name="Taylor A."/>
            <person name="Grigoriev I.V."/>
            <person name="Nagy L.G."/>
            <person name="Martin F."/>
            <person name="Kauserud H."/>
        </authorList>
    </citation>
    <scope>NUCLEOTIDE SEQUENCE</scope>
    <source>
        <strain evidence="7">CBHHK173m</strain>
    </source>
</reference>
<dbReference type="GO" id="GO:0046872">
    <property type="term" value="F:metal ion binding"/>
    <property type="evidence" value="ECO:0007669"/>
    <property type="project" value="UniProtKB-KW"/>
</dbReference>
<dbReference type="FunFam" id="1.20.1270.50:FF:000004">
    <property type="entry name" value="alpha-mannosidase 2C1 isoform X1"/>
    <property type="match status" value="1"/>
</dbReference>
<evidence type="ECO:0000256" key="5">
    <source>
        <dbReference type="SAM" id="MobiDB-lite"/>
    </source>
</evidence>
<keyword evidence="4" id="KW-0326">Glycosidase</keyword>
<dbReference type="SUPFAM" id="SSF74650">
    <property type="entry name" value="Galactose mutarotase-like"/>
    <property type="match status" value="1"/>
</dbReference>
<protein>
    <recommendedName>
        <fullName evidence="6">Glycoside hydrolase family 38 central domain-containing protein</fullName>
    </recommendedName>
</protein>
<dbReference type="InterPro" id="IPR011330">
    <property type="entry name" value="Glyco_hydro/deAcase_b/a-brl"/>
</dbReference>
<dbReference type="InterPro" id="IPR027291">
    <property type="entry name" value="Glyco_hydro_38_N_sf"/>
</dbReference>
<evidence type="ECO:0000256" key="4">
    <source>
        <dbReference type="ARBA" id="ARBA00023295"/>
    </source>
</evidence>
<feature type="domain" description="Glycoside hydrolase family 38 central" evidence="6">
    <location>
        <begin position="420"/>
        <end position="500"/>
    </location>
</feature>
<keyword evidence="3" id="KW-0378">Hydrolase</keyword>
<dbReference type="InterPro" id="IPR015341">
    <property type="entry name" value="Glyco_hydro_38_cen"/>
</dbReference>
<dbReference type="Gene3D" id="2.70.98.30">
    <property type="entry name" value="Golgi alpha-mannosidase II, domain 4"/>
    <property type="match status" value="1"/>
</dbReference>
<dbReference type="Pfam" id="PF09261">
    <property type="entry name" value="Alpha-mann_mid"/>
    <property type="match status" value="1"/>
</dbReference>
<dbReference type="GO" id="GO:0004559">
    <property type="term" value="F:alpha-mannosidase activity"/>
    <property type="evidence" value="ECO:0007669"/>
    <property type="project" value="InterPro"/>
</dbReference>
<dbReference type="GO" id="GO:0030246">
    <property type="term" value="F:carbohydrate binding"/>
    <property type="evidence" value="ECO:0007669"/>
    <property type="project" value="InterPro"/>
</dbReference>